<evidence type="ECO:0000313" key="2">
    <source>
        <dbReference type="EMBL" id="MFC5408010.1"/>
    </source>
</evidence>
<keyword evidence="1" id="KW-1133">Transmembrane helix</keyword>
<dbReference type="RefSeq" id="WP_379840700.1">
    <property type="nucleotide sequence ID" value="NZ_JBHSMA010000001.1"/>
</dbReference>
<comment type="caution">
    <text evidence="2">The sequence shown here is derived from an EMBL/GenBank/DDBJ whole genome shotgun (WGS) entry which is preliminary data.</text>
</comment>
<protein>
    <submittedName>
        <fullName evidence="2">Uncharacterized protein</fullName>
    </submittedName>
</protein>
<dbReference type="Proteomes" id="UP001596106">
    <property type="component" value="Unassembled WGS sequence"/>
</dbReference>
<keyword evidence="1" id="KW-0812">Transmembrane</keyword>
<feature type="transmembrane region" description="Helical" evidence="1">
    <location>
        <begin position="34"/>
        <end position="53"/>
    </location>
</feature>
<accession>A0ABW0I3B9</accession>
<evidence type="ECO:0000256" key="1">
    <source>
        <dbReference type="SAM" id="Phobius"/>
    </source>
</evidence>
<keyword evidence="3" id="KW-1185">Reference proteome</keyword>
<sequence>MTNPLLHFAVPMFSLLPLLTQINSATEIRLSMAEVWGIATAIGVGIPSLIAIVRQFERTRIRFVAQEEKIIQLTALVEKQAQDIAVLTKQVETLVRTFRQVTSRKRRAKNPQDNA</sequence>
<evidence type="ECO:0000313" key="3">
    <source>
        <dbReference type="Proteomes" id="UP001596106"/>
    </source>
</evidence>
<gene>
    <name evidence="2" type="ORF">ACFPMF_01725</name>
</gene>
<reference evidence="3" key="1">
    <citation type="journal article" date="2019" name="Int. J. Syst. Evol. Microbiol.">
        <title>The Global Catalogue of Microorganisms (GCM) 10K type strain sequencing project: providing services to taxonomists for standard genome sequencing and annotation.</title>
        <authorList>
            <consortium name="The Broad Institute Genomics Platform"/>
            <consortium name="The Broad Institute Genome Sequencing Center for Infectious Disease"/>
            <person name="Wu L."/>
            <person name="Ma J."/>
        </authorList>
    </citation>
    <scope>NUCLEOTIDE SEQUENCE [LARGE SCALE GENOMIC DNA]</scope>
    <source>
        <strain evidence="3">CCUG 55250</strain>
    </source>
</reference>
<name>A0ABW0I3B9_9BACT</name>
<proteinExistence type="predicted"/>
<keyword evidence="1" id="KW-0472">Membrane</keyword>
<dbReference type="EMBL" id="JBHSMA010000001">
    <property type="protein sequence ID" value="MFC5408010.1"/>
    <property type="molecule type" value="Genomic_DNA"/>
</dbReference>
<organism evidence="2 3">
    <name type="scientific">Larkinella bovis</name>
    <dbReference type="NCBI Taxonomy" id="683041"/>
    <lineage>
        <taxon>Bacteria</taxon>
        <taxon>Pseudomonadati</taxon>
        <taxon>Bacteroidota</taxon>
        <taxon>Cytophagia</taxon>
        <taxon>Cytophagales</taxon>
        <taxon>Spirosomataceae</taxon>
        <taxon>Larkinella</taxon>
    </lineage>
</organism>